<feature type="compositionally biased region" description="Basic and acidic residues" evidence="1">
    <location>
        <begin position="848"/>
        <end position="866"/>
    </location>
</feature>
<dbReference type="SUPFAM" id="SSF50939">
    <property type="entry name" value="Sialidases"/>
    <property type="match status" value="1"/>
</dbReference>
<comment type="caution">
    <text evidence="4">The sequence shown here is derived from an EMBL/GenBank/DDBJ whole genome shotgun (WGS) entry which is preliminary data.</text>
</comment>
<dbReference type="InterPro" id="IPR021287">
    <property type="entry name" value="Trans-sialidase_CS"/>
</dbReference>
<evidence type="ECO:0000313" key="4">
    <source>
        <dbReference type="EMBL" id="PWV09727.1"/>
    </source>
</evidence>
<dbReference type="AlphaFoldDB" id="A0A2V2WMS5"/>
<proteinExistence type="predicted"/>
<gene>
    <name evidence="4" type="ORF">C3747_76g70</name>
</gene>
<dbReference type="VEuPathDB" id="TriTrypDB:TcG_10440"/>
<accession>A0A2V2WMS5</accession>
<dbReference type="Pfam" id="PF11052">
    <property type="entry name" value="Tr-sialidase_C"/>
    <property type="match status" value="1"/>
</dbReference>
<evidence type="ECO:0000259" key="2">
    <source>
        <dbReference type="Pfam" id="PF13859"/>
    </source>
</evidence>
<dbReference type="InterPro" id="IPR036278">
    <property type="entry name" value="Sialidase_sf"/>
</dbReference>
<protein>
    <submittedName>
        <fullName evidence="4">Putative trans-sialidase, Group V</fullName>
    </submittedName>
</protein>
<evidence type="ECO:0000256" key="1">
    <source>
        <dbReference type="SAM" id="MobiDB-lite"/>
    </source>
</evidence>
<dbReference type="VEuPathDB" id="TriTrypDB:TcCL_NonESM12829"/>
<dbReference type="InterPro" id="IPR011040">
    <property type="entry name" value="Sialidase"/>
</dbReference>
<dbReference type="PRINTS" id="PR01803">
    <property type="entry name" value="TCSIALIDASE"/>
</dbReference>
<dbReference type="Gene3D" id="2.60.120.200">
    <property type="match status" value="1"/>
</dbReference>
<dbReference type="VEuPathDB" id="TriTrypDB:TcG_12289"/>
<dbReference type="VEuPathDB" id="TriTrypDB:TCSYLVIO_001177"/>
<reference evidence="4 5" key="1">
    <citation type="journal article" date="2018" name="Microb. Genom.">
        <title>Expanding an expanded genome: long-read sequencing of Trypanosoma cruzi.</title>
        <authorList>
            <person name="Berna L."/>
            <person name="Rodriguez M."/>
            <person name="Chiribao M.L."/>
            <person name="Parodi-Talice A."/>
            <person name="Pita S."/>
            <person name="Rijo G."/>
            <person name="Alvarez-Valin F."/>
            <person name="Robello C."/>
        </authorList>
    </citation>
    <scope>NUCLEOTIDE SEQUENCE [LARGE SCALE GENOMIC DNA]</scope>
    <source>
        <strain evidence="4 5">TCC</strain>
    </source>
</reference>
<dbReference type="VEuPathDB" id="TriTrypDB:C3747_76g70"/>
<dbReference type="VEuPathDB" id="TriTrypDB:TcCLB.509755.50"/>
<dbReference type="Pfam" id="PF22925">
    <property type="entry name" value="TS_C"/>
    <property type="match status" value="1"/>
</dbReference>
<dbReference type="CDD" id="cd15482">
    <property type="entry name" value="Sialidase_non-viral"/>
    <property type="match status" value="1"/>
</dbReference>
<name>A0A2V2WMS5_TRYCR</name>
<dbReference type="InterPro" id="IPR008377">
    <property type="entry name" value="Sialidase_trypan"/>
</dbReference>
<dbReference type="GO" id="GO:0004308">
    <property type="term" value="F:exo-alpha-sialidase activity"/>
    <property type="evidence" value="ECO:0007669"/>
    <property type="project" value="InterPro"/>
</dbReference>
<feature type="domain" description="Trans-sialidase C-terminal" evidence="3">
    <location>
        <begin position="517"/>
        <end position="731"/>
    </location>
</feature>
<dbReference type="VEuPathDB" id="TriTrypDB:TcCLB.504201.30"/>
<dbReference type="VEuPathDB" id="TriTrypDB:Tc_MARK_3967"/>
<feature type="region of interest" description="Disordered" evidence="1">
    <location>
        <begin position="1"/>
        <end position="37"/>
    </location>
</feature>
<dbReference type="Gene3D" id="2.120.10.10">
    <property type="match status" value="1"/>
</dbReference>
<dbReference type="InterPro" id="IPR055239">
    <property type="entry name" value="TS_C"/>
</dbReference>
<feature type="compositionally biased region" description="Polar residues" evidence="1">
    <location>
        <begin position="777"/>
        <end position="794"/>
    </location>
</feature>
<dbReference type="SMR" id="A0A2V2WMS5"/>
<feature type="compositionally biased region" description="Low complexity" evidence="1">
    <location>
        <begin position="795"/>
        <end position="810"/>
    </location>
</feature>
<sequence length="915" mass="97334">MLSRAAVKAPCTHNRRRVAGSRGRRREGRESEPQRPNMSRRVFTSAVLLLLVVMMCCGTGGAASSRDVPSASGSSKEERYVWRDVKGGEKVGLLRVPSLVEMNGVVFAVAEAQCTEAGKNVFTGIASEFLVLADQKNPKELDTTAVTTQVLEECFSEEENCASQEADQVVSQGVRRVNVSRPTTVVQGSDIYMLVGKYSREDAAGCQGGADAAPWGLLLVKGHVSGTEGGKNIHWNDTHAIPCTFLSQQHESLMRLIGSGGLGVKMNDGTLVFPVEGTKEKNGKTVSLILCLQDTKSWKLSNWMSADGCSDPSVVEWKDKKLMMMTACGDGRRRVYEIGDKGESWTEALGTLSRVWGKKRKENVKLVGSGFITATIENGDYNKKVMLVTLPVYPKDTDKGQNKEKGKLHLWLTDNTHIVDIGPVSVEGDDEIAASSLLYKSAESEDKKEELIALYEKKKGDEEESLGMVSVRLTEQLTRVKEVLATWKDVDSRVSQLCINSLAQKDPSADSVCTDKITDGLVGFLSGSFSYNTWRDEYLGVNATVKDGAAGAILHGGGVKFTGRGAWAEWPVGEQGENQLYHFANYNFTLVATVSIDKAPEEGDNTIPLMGVNMKGAGNSVFLGLSYNNNGKKWILLCGDGTNSGEHSSNWESGTKRHVVILLRNGNQSSAYVDGQRVGVGASCALGSTESQETSHFYIGGDGGSAGSKGSRGVVLVTVTNVLLYNRPLTSEEIGVLNPNKALISPLKEEPSTPSPVPSASVVPPTPLVAATAQQTGNSSTPDGTHPTEQGQPMGSSGAESGGASASAASTVSIPSAEKDSVMQMASGKSSDGAQTVDGGSTADGDPTVEKREGTDAQKEEGIHPQVREVNATALNSNLGSFPQGNNSDAGSMRGSGLLPSLLLLLLGLWRLAAL</sequence>
<dbReference type="VEuPathDB" id="TriTrypDB:C4B63_33g61"/>
<dbReference type="VEuPathDB" id="TriTrypDB:TCSYLVIO_003633"/>
<feature type="region of interest" description="Disordered" evidence="1">
    <location>
        <begin position="773"/>
        <end position="866"/>
    </location>
</feature>
<evidence type="ECO:0000259" key="3">
    <source>
        <dbReference type="Pfam" id="PF22925"/>
    </source>
</evidence>
<organism evidence="4 5">
    <name type="scientific">Trypanosoma cruzi</name>
    <dbReference type="NCBI Taxonomy" id="5693"/>
    <lineage>
        <taxon>Eukaryota</taxon>
        <taxon>Discoba</taxon>
        <taxon>Euglenozoa</taxon>
        <taxon>Kinetoplastea</taxon>
        <taxon>Metakinetoplastina</taxon>
        <taxon>Trypanosomatida</taxon>
        <taxon>Trypanosomatidae</taxon>
        <taxon>Trypanosoma</taxon>
        <taxon>Schizotrypanum</taxon>
    </lineage>
</organism>
<dbReference type="SUPFAM" id="SSF49899">
    <property type="entry name" value="Concanavalin A-like lectins/glucanases"/>
    <property type="match status" value="1"/>
</dbReference>
<dbReference type="VEuPathDB" id="TriTrypDB:TCDM_11592"/>
<dbReference type="Proteomes" id="UP000246078">
    <property type="component" value="Unassembled WGS sequence"/>
</dbReference>
<dbReference type="EMBL" id="PRFC01000076">
    <property type="protein sequence ID" value="PWV09727.1"/>
    <property type="molecule type" value="Genomic_DNA"/>
</dbReference>
<dbReference type="VEuPathDB" id="TriTrypDB:TcBrA4_0140780"/>
<dbReference type="Pfam" id="PF13859">
    <property type="entry name" value="BNR_3"/>
    <property type="match status" value="1"/>
</dbReference>
<dbReference type="VEuPathDB" id="TriTrypDB:BCY84_06209"/>
<feature type="compositionally biased region" description="Basic residues" evidence="1">
    <location>
        <begin position="13"/>
        <end position="26"/>
    </location>
</feature>
<dbReference type="InterPro" id="IPR013320">
    <property type="entry name" value="ConA-like_dom_sf"/>
</dbReference>
<evidence type="ECO:0000313" key="5">
    <source>
        <dbReference type="Proteomes" id="UP000246078"/>
    </source>
</evidence>
<feature type="domain" description="Sialidase" evidence="2">
    <location>
        <begin position="96"/>
        <end position="456"/>
    </location>
</feature>